<dbReference type="SUPFAM" id="SSF53850">
    <property type="entry name" value="Periplasmic binding protein-like II"/>
    <property type="match status" value="1"/>
</dbReference>
<evidence type="ECO:0000256" key="3">
    <source>
        <dbReference type="ARBA" id="ARBA00023125"/>
    </source>
</evidence>
<dbReference type="PANTHER" id="PTHR30346">
    <property type="entry name" value="TRANSCRIPTIONAL DUAL REGULATOR HCAR-RELATED"/>
    <property type="match status" value="1"/>
</dbReference>
<reference evidence="8" key="1">
    <citation type="journal article" date="2019" name="Int. J. Syst. Evol. Microbiol.">
        <title>The Global Catalogue of Microorganisms (GCM) 10K type strain sequencing project: providing services to taxonomists for standard genome sequencing and annotation.</title>
        <authorList>
            <consortium name="The Broad Institute Genomics Platform"/>
            <consortium name="The Broad Institute Genome Sequencing Center for Infectious Disease"/>
            <person name="Wu L."/>
            <person name="Ma J."/>
        </authorList>
    </citation>
    <scope>NUCLEOTIDE SEQUENCE [LARGE SCALE GENOMIC DNA]</scope>
    <source>
        <strain evidence="8">CGMCC 4.7683</strain>
    </source>
</reference>
<comment type="caution">
    <text evidence="7">The sequence shown here is derived from an EMBL/GenBank/DDBJ whole genome shotgun (WGS) entry which is preliminary data.</text>
</comment>
<sequence>MIEVGALRALRSVAALGTLARAADELGFTSSAVSQQIKRLERQIGMPVLAPAGRGVVLTPAGQAVVDSSLEVFQALERCAEAAQSVAEGAPRGVLRVAAFSTGIRGLLAPVHPRLLARYPGLRLRISEQDPDQALHSVDAGTADLALLHDADGLPVPLSPALSRRLVHTDLGDVVMAETHALARAGSPLDGADLAGHAWVTSPPGTVCHQWFRRLFAGSPEEPDVRHLVDDFSTQLSLVASGEVLALIPRLARPPLTEGLIARPLRRPPTREVHAAWRRSAESSPAIRAVLAELAELGTARSAGVHAGHVDERAGDPHGVVGGEERQRGGDLGEAR</sequence>
<keyword evidence="4" id="KW-0804">Transcription</keyword>
<dbReference type="RefSeq" id="WP_191252063.1">
    <property type="nucleotide sequence ID" value="NZ_BNAY01000001.1"/>
</dbReference>
<dbReference type="Pfam" id="PF00126">
    <property type="entry name" value="HTH_1"/>
    <property type="match status" value="1"/>
</dbReference>
<dbReference type="PANTHER" id="PTHR30346:SF29">
    <property type="entry name" value="LYSR SUBSTRATE-BINDING"/>
    <property type="match status" value="1"/>
</dbReference>
<dbReference type="CDD" id="cd08423">
    <property type="entry name" value="PBP2_LTTR_like_6"/>
    <property type="match status" value="1"/>
</dbReference>
<dbReference type="SUPFAM" id="SSF46785">
    <property type="entry name" value="Winged helix' DNA-binding domain"/>
    <property type="match status" value="1"/>
</dbReference>
<feature type="domain" description="HTH lysR-type" evidence="6">
    <location>
        <begin position="2"/>
        <end position="59"/>
    </location>
</feature>
<keyword evidence="2" id="KW-0805">Transcription regulation</keyword>
<evidence type="ECO:0000256" key="4">
    <source>
        <dbReference type="ARBA" id="ARBA00023163"/>
    </source>
</evidence>
<feature type="region of interest" description="Disordered" evidence="5">
    <location>
        <begin position="306"/>
        <end position="336"/>
    </location>
</feature>
<organism evidence="7 8">
    <name type="scientific">Amycolatopsis oliviviridis</name>
    <dbReference type="NCBI Taxonomy" id="1471590"/>
    <lineage>
        <taxon>Bacteria</taxon>
        <taxon>Bacillati</taxon>
        <taxon>Actinomycetota</taxon>
        <taxon>Actinomycetes</taxon>
        <taxon>Pseudonocardiales</taxon>
        <taxon>Pseudonocardiaceae</taxon>
        <taxon>Amycolatopsis</taxon>
    </lineage>
</organism>
<protein>
    <submittedName>
        <fullName evidence="7">LysR family transcriptional regulator</fullName>
    </submittedName>
</protein>
<evidence type="ECO:0000313" key="8">
    <source>
        <dbReference type="Proteomes" id="UP000635387"/>
    </source>
</evidence>
<comment type="similarity">
    <text evidence="1">Belongs to the LysR transcriptional regulatory family.</text>
</comment>
<evidence type="ECO:0000259" key="6">
    <source>
        <dbReference type="PROSITE" id="PS50931"/>
    </source>
</evidence>
<gene>
    <name evidence="7" type="ORF">GCM10017790_09560</name>
</gene>
<proteinExistence type="inferred from homology"/>
<name>A0ABQ3L7V4_9PSEU</name>
<dbReference type="Gene3D" id="1.10.10.10">
    <property type="entry name" value="Winged helix-like DNA-binding domain superfamily/Winged helix DNA-binding domain"/>
    <property type="match status" value="1"/>
</dbReference>
<evidence type="ECO:0000256" key="1">
    <source>
        <dbReference type="ARBA" id="ARBA00009437"/>
    </source>
</evidence>
<dbReference type="Proteomes" id="UP000635387">
    <property type="component" value="Unassembled WGS sequence"/>
</dbReference>
<dbReference type="InterPro" id="IPR000847">
    <property type="entry name" value="LysR_HTH_N"/>
</dbReference>
<dbReference type="Pfam" id="PF03466">
    <property type="entry name" value="LysR_substrate"/>
    <property type="match status" value="1"/>
</dbReference>
<evidence type="ECO:0000313" key="7">
    <source>
        <dbReference type="EMBL" id="GHH05530.1"/>
    </source>
</evidence>
<dbReference type="InterPro" id="IPR036390">
    <property type="entry name" value="WH_DNA-bd_sf"/>
</dbReference>
<keyword evidence="3" id="KW-0238">DNA-binding</keyword>
<dbReference type="Gene3D" id="3.40.190.10">
    <property type="entry name" value="Periplasmic binding protein-like II"/>
    <property type="match status" value="2"/>
</dbReference>
<dbReference type="InterPro" id="IPR036388">
    <property type="entry name" value="WH-like_DNA-bd_sf"/>
</dbReference>
<dbReference type="PROSITE" id="PS50931">
    <property type="entry name" value="HTH_LYSR"/>
    <property type="match status" value="1"/>
</dbReference>
<feature type="compositionally biased region" description="Basic and acidic residues" evidence="5">
    <location>
        <begin position="323"/>
        <end position="336"/>
    </location>
</feature>
<dbReference type="InterPro" id="IPR005119">
    <property type="entry name" value="LysR_subst-bd"/>
</dbReference>
<keyword evidence="8" id="KW-1185">Reference proteome</keyword>
<dbReference type="EMBL" id="BNAY01000001">
    <property type="protein sequence ID" value="GHH05530.1"/>
    <property type="molecule type" value="Genomic_DNA"/>
</dbReference>
<evidence type="ECO:0000256" key="2">
    <source>
        <dbReference type="ARBA" id="ARBA00023015"/>
    </source>
</evidence>
<accession>A0ABQ3L7V4</accession>
<evidence type="ECO:0000256" key="5">
    <source>
        <dbReference type="SAM" id="MobiDB-lite"/>
    </source>
</evidence>